<sequence length="105" mass="12289">MKSLRAKARKPTHPGAILREDVLPELHLTQTEFAKQLHLSRYVVSEIIHERRAITPDIAIRLARFLGTTASSWLNMQQAVDLWELEQHRKEEYDLIPQSPRRLAR</sequence>
<dbReference type="SUPFAM" id="SSF47413">
    <property type="entry name" value="lambda repressor-like DNA-binding domains"/>
    <property type="match status" value="1"/>
</dbReference>
<dbReference type="CDD" id="cd00093">
    <property type="entry name" value="HTH_XRE"/>
    <property type="match status" value="1"/>
</dbReference>
<protein>
    <submittedName>
        <fullName evidence="3">XRE family transcriptional regulator</fullName>
    </submittedName>
</protein>
<dbReference type="HOGENOM" id="CLU_140230_3_1_6"/>
<dbReference type="Proteomes" id="UP000031623">
    <property type="component" value="Chromosome"/>
</dbReference>
<reference evidence="3 4" key="1">
    <citation type="journal article" date="2014" name="ISME J.">
        <title>Ecophysiology of Thioploca ingrica as revealed by the complete genome sequence supplemented with proteomic evidence.</title>
        <authorList>
            <person name="Kojima H."/>
            <person name="Ogura Y."/>
            <person name="Yamamoto N."/>
            <person name="Togashi T."/>
            <person name="Mori H."/>
            <person name="Watanabe T."/>
            <person name="Nemoto F."/>
            <person name="Kurokawa K."/>
            <person name="Hayashi T."/>
            <person name="Fukui M."/>
        </authorList>
    </citation>
    <scope>NUCLEOTIDE SEQUENCE [LARGE SCALE GENOMIC DNA]</scope>
</reference>
<dbReference type="Pfam" id="PF01381">
    <property type="entry name" value="HTH_3"/>
    <property type="match status" value="1"/>
</dbReference>
<dbReference type="InterPro" id="IPR001387">
    <property type="entry name" value="Cro/C1-type_HTH"/>
</dbReference>
<organism evidence="3 4">
    <name type="scientific">Thioploca ingrica</name>
    <dbReference type="NCBI Taxonomy" id="40754"/>
    <lineage>
        <taxon>Bacteria</taxon>
        <taxon>Pseudomonadati</taxon>
        <taxon>Pseudomonadota</taxon>
        <taxon>Gammaproteobacteria</taxon>
        <taxon>Thiotrichales</taxon>
        <taxon>Thiotrichaceae</taxon>
        <taxon>Thioploca</taxon>
    </lineage>
</organism>
<dbReference type="Gene3D" id="1.10.260.40">
    <property type="entry name" value="lambda repressor-like DNA-binding domains"/>
    <property type="match status" value="1"/>
</dbReference>
<dbReference type="PROSITE" id="PS50943">
    <property type="entry name" value="HTH_CROC1"/>
    <property type="match status" value="1"/>
</dbReference>
<dbReference type="GO" id="GO:0003677">
    <property type="term" value="F:DNA binding"/>
    <property type="evidence" value="ECO:0007669"/>
    <property type="project" value="UniProtKB-KW"/>
</dbReference>
<dbReference type="AlphaFoldDB" id="A0A090AGL5"/>
<dbReference type="EMBL" id="AP014633">
    <property type="protein sequence ID" value="BAP56299.1"/>
    <property type="molecule type" value="Genomic_DNA"/>
</dbReference>
<dbReference type="PANTHER" id="PTHR36924:SF1">
    <property type="entry name" value="ANTITOXIN HIGA-1"/>
    <property type="match status" value="1"/>
</dbReference>
<dbReference type="NCBIfam" id="TIGR02607">
    <property type="entry name" value="antidote_HigA"/>
    <property type="match status" value="1"/>
</dbReference>
<evidence type="ECO:0000259" key="2">
    <source>
        <dbReference type="PROSITE" id="PS50943"/>
    </source>
</evidence>
<dbReference type="OrthoDB" id="9793869at2"/>
<dbReference type="STRING" id="40754.THII_2002"/>
<dbReference type="KEGG" id="tig:THII_2002"/>
<accession>A0A090AGL5</accession>
<dbReference type="SMART" id="SM00530">
    <property type="entry name" value="HTH_XRE"/>
    <property type="match status" value="1"/>
</dbReference>
<dbReference type="InterPro" id="IPR013430">
    <property type="entry name" value="Toxin_antidote_HigA"/>
</dbReference>
<gene>
    <name evidence="3" type="ORF">THII_2002</name>
</gene>
<evidence type="ECO:0000313" key="3">
    <source>
        <dbReference type="EMBL" id="BAP56299.1"/>
    </source>
</evidence>
<keyword evidence="4" id="KW-1185">Reference proteome</keyword>
<dbReference type="InterPro" id="IPR010982">
    <property type="entry name" value="Lambda_DNA-bd_dom_sf"/>
</dbReference>
<evidence type="ECO:0000313" key="4">
    <source>
        <dbReference type="Proteomes" id="UP000031623"/>
    </source>
</evidence>
<proteinExistence type="predicted"/>
<feature type="domain" description="HTH cro/C1-type" evidence="2">
    <location>
        <begin position="25"/>
        <end position="73"/>
    </location>
</feature>
<name>A0A090AGL5_9GAMM</name>
<dbReference type="PANTHER" id="PTHR36924">
    <property type="entry name" value="ANTITOXIN HIGA-1"/>
    <property type="match status" value="1"/>
</dbReference>
<keyword evidence="1" id="KW-0238">DNA-binding</keyword>
<evidence type="ECO:0000256" key="1">
    <source>
        <dbReference type="ARBA" id="ARBA00023125"/>
    </source>
</evidence>